<proteinExistence type="predicted"/>
<dbReference type="PROSITE" id="PS00028">
    <property type="entry name" value="ZINC_FINGER_C2H2_1"/>
    <property type="match status" value="1"/>
</dbReference>
<evidence type="ECO:0000313" key="5">
    <source>
        <dbReference type="Proteomes" id="UP001328107"/>
    </source>
</evidence>
<dbReference type="InterPro" id="IPR013087">
    <property type="entry name" value="Znf_C2H2_type"/>
</dbReference>
<comment type="caution">
    <text evidence="4">The sequence shown here is derived from an EMBL/GenBank/DDBJ whole genome shotgun (WGS) entry which is preliminary data.</text>
</comment>
<protein>
    <recommendedName>
        <fullName evidence="3">C2H2-type domain-containing protein</fullName>
    </recommendedName>
</protein>
<evidence type="ECO:0000259" key="3">
    <source>
        <dbReference type="PROSITE" id="PS50157"/>
    </source>
</evidence>
<evidence type="ECO:0000313" key="4">
    <source>
        <dbReference type="EMBL" id="GMR58069.1"/>
    </source>
</evidence>
<dbReference type="PROSITE" id="PS50890">
    <property type="entry name" value="PUA"/>
    <property type="match status" value="1"/>
</dbReference>
<dbReference type="Proteomes" id="UP001328107">
    <property type="component" value="Unassembled WGS sequence"/>
</dbReference>
<evidence type="ECO:0000256" key="2">
    <source>
        <dbReference type="SAM" id="MobiDB-lite"/>
    </source>
</evidence>
<feature type="compositionally biased region" description="Acidic residues" evidence="2">
    <location>
        <begin position="135"/>
        <end position="145"/>
    </location>
</feature>
<feature type="region of interest" description="Disordered" evidence="2">
    <location>
        <begin position="191"/>
        <end position="224"/>
    </location>
</feature>
<reference evidence="5" key="1">
    <citation type="submission" date="2022-10" db="EMBL/GenBank/DDBJ databases">
        <title>Genome assembly of Pristionchus species.</title>
        <authorList>
            <person name="Yoshida K."/>
            <person name="Sommer R.J."/>
        </authorList>
    </citation>
    <scope>NUCLEOTIDE SEQUENCE [LARGE SCALE GENOMIC DNA]</scope>
    <source>
        <strain evidence="5">RS5460</strain>
    </source>
</reference>
<feature type="region of interest" description="Disordered" evidence="2">
    <location>
        <begin position="116"/>
        <end position="149"/>
    </location>
</feature>
<gene>
    <name evidence="4" type="ORF">PMAYCL1PPCAC_28264</name>
</gene>
<sequence>GTTMLICGECRQEFERAEERAKHRKEVHPDSKGFARGGFCAFCDHQAGTLFDGLDHLVACHVDRWRMMTGRVEMTYGVKMIHFDRQYTIAEAALSLSRTYTTLEVVLAKIDTLAEVDDEEEDVKPETKQQVADEGQSDGNDESDEDNKQLQQHYESISQLINRIPTFNTPLPPPTKASHSMPVLAALLNNQEVQRDERGEEISRKRGIGETLSSNGAGQGSKKKPCQLEILPFKIEEEDDDIVILDSPEGAPKVKRQANGPSDITEDTIKMEVDYVTAFPNLPPVQPANCIPFYTQPLHVQPPSTPVSSLPFNVAMLTPESSVHTNSTQLDDDAIDSKPQHRSSAAHHAQSDLDERKFLDSGSTVSSSSGSSISGNFKQIFPMQPNHFGMSVLGPQFQVMAMNQSMGGPLPMMNLQYFPEAVAPAAPATPLSQWLPIPTNRDVNIEFWDKDEPGQCPNCGEKINGKSTAKKNHFKKLHYDIFFLKVKNRHRHQNLEQLLRIRLGGDKNDSRVCLCCEVPIFANGRRGMIAHLQHCHPQNFTQFCNEYAHCWRQITPGPFGTTPPDETIHNIVCNEIKRCFSGTAISPQ</sequence>
<feature type="compositionally biased region" description="Basic and acidic residues" evidence="2">
    <location>
        <begin position="193"/>
        <end position="208"/>
    </location>
</feature>
<evidence type="ECO:0000256" key="1">
    <source>
        <dbReference type="PROSITE-ProRule" id="PRU00042"/>
    </source>
</evidence>
<dbReference type="GO" id="GO:0008270">
    <property type="term" value="F:zinc ion binding"/>
    <property type="evidence" value="ECO:0007669"/>
    <property type="project" value="UniProtKB-KW"/>
</dbReference>
<feature type="domain" description="C2H2-type" evidence="3">
    <location>
        <begin position="5"/>
        <end position="33"/>
    </location>
</feature>
<keyword evidence="1" id="KW-0862">Zinc</keyword>
<organism evidence="4 5">
    <name type="scientific">Pristionchus mayeri</name>
    <dbReference type="NCBI Taxonomy" id="1317129"/>
    <lineage>
        <taxon>Eukaryota</taxon>
        <taxon>Metazoa</taxon>
        <taxon>Ecdysozoa</taxon>
        <taxon>Nematoda</taxon>
        <taxon>Chromadorea</taxon>
        <taxon>Rhabditida</taxon>
        <taxon>Rhabditina</taxon>
        <taxon>Diplogasteromorpha</taxon>
        <taxon>Diplogasteroidea</taxon>
        <taxon>Neodiplogasteridae</taxon>
        <taxon>Pristionchus</taxon>
    </lineage>
</organism>
<feature type="non-terminal residue" evidence="4">
    <location>
        <position position="1"/>
    </location>
</feature>
<accession>A0AAN5D7Y0</accession>
<keyword evidence="5" id="KW-1185">Reference proteome</keyword>
<dbReference type="EMBL" id="BTRK01000006">
    <property type="protein sequence ID" value="GMR58069.1"/>
    <property type="molecule type" value="Genomic_DNA"/>
</dbReference>
<feature type="compositionally biased region" description="Basic and acidic residues" evidence="2">
    <location>
        <begin position="349"/>
        <end position="359"/>
    </location>
</feature>
<dbReference type="PROSITE" id="PS50157">
    <property type="entry name" value="ZINC_FINGER_C2H2_2"/>
    <property type="match status" value="1"/>
</dbReference>
<feature type="compositionally biased region" description="Low complexity" evidence="2">
    <location>
        <begin position="361"/>
        <end position="372"/>
    </location>
</feature>
<feature type="region of interest" description="Disordered" evidence="2">
    <location>
        <begin position="323"/>
        <end position="372"/>
    </location>
</feature>
<keyword evidence="1" id="KW-0863">Zinc-finger</keyword>
<name>A0AAN5D7Y0_9BILA</name>
<keyword evidence="1" id="KW-0479">Metal-binding</keyword>
<dbReference type="AlphaFoldDB" id="A0AAN5D7Y0"/>